<dbReference type="GO" id="GO:0005829">
    <property type="term" value="C:cytosol"/>
    <property type="evidence" value="ECO:0007669"/>
    <property type="project" value="TreeGrafter"/>
</dbReference>
<evidence type="ECO:0000313" key="2">
    <source>
        <dbReference type="Proteomes" id="UP000538196"/>
    </source>
</evidence>
<dbReference type="PANTHER" id="PTHR30283">
    <property type="entry name" value="PEROXIDE STRESS RESPONSE PROTEIN YAAA"/>
    <property type="match status" value="1"/>
</dbReference>
<protein>
    <recommendedName>
        <fullName evidence="3">Peroxide stress protein YaaA</fullName>
    </recommendedName>
</protein>
<dbReference type="EMBL" id="JACHVP010000001">
    <property type="protein sequence ID" value="MBB2965826.1"/>
    <property type="molecule type" value="Genomic_DNA"/>
</dbReference>
<gene>
    <name evidence="1" type="ORF">FHX33_000558</name>
</gene>
<dbReference type="InterPro" id="IPR005583">
    <property type="entry name" value="YaaA"/>
</dbReference>
<dbReference type="RefSeq" id="WP_021763455.1">
    <property type="nucleotide sequence ID" value="NZ_JACHVP010000001.1"/>
</dbReference>
<evidence type="ECO:0000313" key="1">
    <source>
        <dbReference type="EMBL" id="MBB2965826.1"/>
    </source>
</evidence>
<evidence type="ECO:0008006" key="3">
    <source>
        <dbReference type="Google" id="ProtNLM"/>
    </source>
</evidence>
<keyword evidence="2" id="KW-1185">Reference proteome</keyword>
<dbReference type="AlphaFoldDB" id="A0A7W4YHD0"/>
<dbReference type="Proteomes" id="UP000538196">
    <property type="component" value="Unassembled WGS sequence"/>
</dbReference>
<dbReference type="Pfam" id="PF03883">
    <property type="entry name" value="H2O2_YaaD"/>
    <property type="match status" value="1"/>
</dbReference>
<proteinExistence type="predicted"/>
<name>A0A7W4YHD0_LEIAQ</name>
<dbReference type="PANTHER" id="PTHR30283:SF4">
    <property type="entry name" value="PEROXIDE STRESS RESISTANCE PROTEIN YAAA"/>
    <property type="match status" value="1"/>
</dbReference>
<reference evidence="1 2" key="1">
    <citation type="submission" date="2020-08" db="EMBL/GenBank/DDBJ databases">
        <title>Sequencing the genomes of 1000 actinobacteria strains.</title>
        <authorList>
            <person name="Klenk H.-P."/>
        </authorList>
    </citation>
    <scope>NUCLEOTIDE SEQUENCE [LARGE SCALE GENOMIC DNA]</scope>
    <source>
        <strain evidence="1 2">DSM 20146</strain>
    </source>
</reference>
<organism evidence="1 2">
    <name type="scientific">Leifsonia aquatica</name>
    <name type="common">Corynebacterium aquaticum</name>
    <dbReference type="NCBI Taxonomy" id="144185"/>
    <lineage>
        <taxon>Bacteria</taxon>
        <taxon>Bacillati</taxon>
        <taxon>Actinomycetota</taxon>
        <taxon>Actinomycetes</taxon>
        <taxon>Micrococcales</taxon>
        <taxon>Microbacteriaceae</taxon>
        <taxon>Leifsonia</taxon>
    </lineage>
</organism>
<comment type="caution">
    <text evidence="1">The sequence shown here is derived from an EMBL/GenBank/DDBJ whole genome shotgun (WGS) entry which is preliminary data.</text>
</comment>
<sequence length="272" mass="28827">MLILLPPSETKRDGGSGAPLDLDALSFPALAPVRREIIDAVLALSADRDTAVRALKLGPKQAGEVDRNRAILTSPTMPALHRYTGVLYDALSPETLSPEAERFAASTVAVKSALLGFVGAADLIPAYRLSFDSRLSLERGVPSLKKRWAPASGAALQEHGGLILDLRSEGYAALGPIPRRDGAHYVRVLARDESGNVRALNHFNKQAKGLLTRALVEAGVDFATTAELLDWAASERYELTETTDGSGDLELVVPEVAGSPGKLMAVLRTAGA</sequence>
<accession>A0A7W4YHD0</accession>
<dbReference type="GO" id="GO:0033194">
    <property type="term" value="P:response to hydroperoxide"/>
    <property type="evidence" value="ECO:0007669"/>
    <property type="project" value="TreeGrafter"/>
</dbReference>